<sequence>MSALLIFPVCAILWMVLNARLGLVRDQPPQYDAEAAAPPAPDPDAEAAPRQAQVTRA</sequence>
<proteinExistence type="predicted"/>
<evidence type="ECO:0000313" key="3">
    <source>
        <dbReference type="Proteomes" id="UP000183812"/>
    </source>
</evidence>
<name>A0A1G7J9X5_RHOCA</name>
<reference evidence="2 3" key="1">
    <citation type="submission" date="2016-10" db="EMBL/GenBank/DDBJ databases">
        <authorList>
            <person name="de Groot N.N."/>
        </authorList>
    </citation>
    <scope>NUCLEOTIDE SEQUENCE [LARGE SCALE GENOMIC DNA]</scope>
    <source>
        <strain evidence="3">DSM 938 / 37b4</strain>
    </source>
</reference>
<protein>
    <submittedName>
        <fullName evidence="2">Uncharacterized protein</fullName>
    </submittedName>
</protein>
<feature type="region of interest" description="Disordered" evidence="1">
    <location>
        <begin position="31"/>
        <end position="57"/>
    </location>
</feature>
<dbReference type="RefSeq" id="WP_175454872.1">
    <property type="nucleotide sequence ID" value="NZ_CP119563.1"/>
</dbReference>
<evidence type="ECO:0000256" key="1">
    <source>
        <dbReference type="SAM" id="MobiDB-lite"/>
    </source>
</evidence>
<feature type="compositionally biased region" description="Low complexity" evidence="1">
    <location>
        <begin position="46"/>
        <end position="57"/>
    </location>
</feature>
<organism evidence="2 3">
    <name type="scientific">Rhodobacter capsulatus</name>
    <name type="common">Rhodopseudomonas capsulata</name>
    <dbReference type="NCBI Taxonomy" id="1061"/>
    <lineage>
        <taxon>Bacteria</taxon>
        <taxon>Pseudomonadati</taxon>
        <taxon>Pseudomonadota</taxon>
        <taxon>Alphaproteobacteria</taxon>
        <taxon>Rhodobacterales</taxon>
        <taxon>Rhodobacter group</taxon>
        <taxon>Rhodobacter</taxon>
    </lineage>
</organism>
<dbReference type="Proteomes" id="UP000183812">
    <property type="component" value="Unassembled WGS sequence"/>
</dbReference>
<dbReference type="AlphaFoldDB" id="A0A1G7J9X5"/>
<accession>A0A1G7J9X5</accession>
<gene>
    <name evidence="2" type="ORF">SAMN04244550_01866</name>
</gene>
<dbReference type="EMBL" id="FNAY01000008">
    <property type="protein sequence ID" value="SDF21711.1"/>
    <property type="molecule type" value="Genomic_DNA"/>
</dbReference>
<evidence type="ECO:0000313" key="2">
    <source>
        <dbReference type="EMBL" id="SDF21711.1"/>
    </source>
</evidence>